<gene>
    <name evidence="2" type="ORF">ACFOUT_07900</name>
</gene>
<dbReference type="PANTHER" id="PTHR43861:SF3">
    <property type="entry name" value="PUTATIVE (AFU_ORTHOLOGUE AFUA_2G14390)-RELATED"/>
    <property type="match status" value="1"/>
</dbReference>
<dbReference type="InterPro" id="IPR029063">
    <property type="entry name" value="SAM-dependent_MTases_sf"/>
</dbReference>
<name>A0ABV8JPJ6_9FLAO</name>
<proteinExistence type="predicted"/>
<dbReference type="RefSeq" id="WP_192460558.1">
    <property type="nucleotide sequence ID" value="NZ_JACYFJ010000001.1"/>
</dbReference>
<protein>
    <submittedName>
        <fullName evidence="2">Class I SAM-dependent methyltransferase</fullName>
        <ecNumber evidence="2">2.1.1.-</ecNumber>
    </submittedName>
</protein>
<dbReference type="Proteomes" id="UP001595814">
    <property type="component" value="Unassembled WGS sequence"/>
</dbReference>
<dbReference type="Pfam" id="PF13489">
    <property type="entry name" value="Methyltransf_23"/>
    <property type="match status" value="1"/>
</dbReference>
<sequence>MKLYLETEDFSVSGEKFQLVHDQELDMLKTEPKPEKLDSYYQSASYISHSDADRTFTEKLYQAVKKFSLRMKVRMIARFVHNKNKSLLDVGAGTGDFLVQAKNTGWFVNGMEPSLDARLKSREKKVELVSSLDDVKGQKFQIITLWHVLEHLPHLESDIKKLNLLLEEDGTLVIAVPNFKSFDADHYQEYWAAYDVPRHLWHFSSNAIKEIFAKHGFSLIKRKPMWFDAFYVSLLSEKYKTGKQNFFKALYIGARSNFMGLLTGEFSSAIYILRKS</sequence>
<comment type="caution">
    <text evidence="2">The sequence shown here is derived from an EMBL/GenBank/DDBJ whole genome shotgun (WGS) entry which is preliminary data.</text>
</comment>
<organism evidence="2 3">
    <name type="scientific">Euzebyella saccharophila</name>
    <dbReference type="NCBI Taxonomy" id="679664"/>
    <lineage>
        <taxon>Bacteria</taxon>
        <taxon>Pseudomonadati</taxon>
        <taxon>Bacteroidota</taxon>
        <taxon>Flavobacteriia</taxon>
        <taxon>Flavobacteriales</taxon>
        <taxon>Flavobacteriaceae</taxon>
        <taxon>Euzebyella</taxon>
    </lineage>
</organism>
<evidence type="ECO:0000256" key="1">
    <source>
        <dbReference type="ARBA" id="ARBA00022679"/>
    </source>
</evidence>
<keyword evidence="3" id="KW-1185">Reference proteome</keyword>
<dbReference type="GO" id="GO:0008168">
    <property type="term" value="F:methyltransferase activity"/>
    <property type="evidence" value="ECO:0007669"/>
    <property type="project" value="UniProtKB-KW"/>
</dbReference>
<keyword evidence="2" id="KW-0489">Methyltransferase</keyword>
<dbReference type="CDD" id="cd02440">
    <property type="entry name" value="AdoMet_MTases"/>
    <property type="match status" value="1"/>
</dbReference>
<evidence type="ECO:0000313" key="3">
    <source>
        <dbReference type="Proteomes" id="UP001595814"/>
    </source>
</evidence>
<dbReference type="GO" id="GO:0032259">
    <property type="term" value="P:methylation"/>
    <property type="evidence" value="ECO:0007669"/>
    <property type="project" value="UniProtKB-KW"/>
</dbReference>
<reference evidence="3" key="1">
    <citation type="journal article" date="2019" name="Int. J. Syst. Evol. Microbiol.">
        <title>The Global Catalogue of Microorganisms (GCM) 10K type strain sequencing project: providing services to taxonomists for standard genome sequencing and annotation.</title>
        <authorList>
            <consortium name="The Broad Institute Genomics Platform"/>
            <consortium name="The Broad Institute Genome Sequencing Center for Infectious Disease"/>
            <person name="Wu L."/>
            <person name="Ma J."/>
        </authorList>
    </citation>
    <scope>NUCLEOTIDE SEQUENCE [LARGE SCALE GENOMIC DNA]</scope>
    <source>
        <strain evidence="3">CECT 7477</strain>
    </source>
</reference>
<keyword evidence="1 2" id="KW-0808">Transferase</keyword>
<dbReference type="Gene3D" id="3.40.50.150">
    <property type="entry name" value="Vaccinia Virus protein VP39"/>
    <property type="match status" value="1"/>
</dbReference>
<dbReference type="EMBL" id="JBHSAW010000004">
    <property type="protein sequence ID" value="MFC4095793.1"/>
    <property type="molecule type" value="Genomic_DNA"/>
</dbReference>
<dbReference type="PANTHER" id="PTHR43861">
    <property type="entry name" value="TRANS-ACONITATE 2-METHYLTRANSFERASE-RELATED"/>
    <property type="match status" value="1"/>
</dbReference>
<dbReference type="SUPFAM" id="SSF53335">
    <property type="entry name" value="S-adenosyl-L-methionine-dependent methyltransferases"/>
    <property type="match status" value="1"/>
</dbReference>
<dbReference type="EC" id="2.1.1.-" evidence="2"/>
<evidence type="ECO:0000313" key="2">
    <source>
        <dbReference type="EMBL" id="MFC4095793.1"/>
    </source>
</evidence>
<accession>A0ABV8JPJ6</accession>